<evidence type="ECO:0000256" key="4">
    <source>
        <dbReference type="PROSITE-ProRule" id="PRU00175"/>
    </source>
</evidence>
<dbReference type="InterPro" id="IPR013083">
    <property type="entry name" value="Znf_RING/FYVE/PHD"/>
</dbReference>
<accession>A0A4Y1R0H2</accession>
<proteinExistence type="predicted"/>
<evidence type="ECO:0000256" key="5">
    <source>
        <dbReference type="SAM" id="Coils"/>
    </source>
</evidence>
<evidence type="ECO:0000259" key="7">
    <source>
        <dbReference type="PROSITE" id="PS50089"/>
    </source>
</evidence>
<dbReference type="AlphaFoldDB" id="A0A4Y1R0H2"/>
<dbReference type="Pfam" id="PF13445">
    <property type="entry name" value="zf-RING_UBOX"/>
    <property type="match status" value="1"/>
</dbReference>
<dbReference type="PANTHER" id="PTHR47344">
    <property type="entry name" value="RING ZINC FINGER PROTEIN-RELATED"/>
    <property type="match status" value="1"/>
</dbReference>
<protein>
    <submittedName>
        <fullName evidence="8">RING/U-box superfamily protein</fullName>
    </submittedName>
</protein>
<keyword evidence="5" id="KW-0175">Coiled coil</keyword>
<feature type="coiled-coil region" evidence="5">
    <location>
        <begin position="215"/>
        <end position="270"/>
    </location>
</feature>
<dbReference type="SUPFAM" id="SSF57850">
    <property type="entry name" value="RING/U-box"/>
    <property type="match status" value="1"/>
</dbReference>
<dbReference type="EMBL" id="AP019298">
    <property type="protein sequence ID" value="BBG97585.1"/>
    <property type="molecule type" value="Genomic_DNA"/>
</dbReference>
<dbReference type="PANTHER" id="PTHR47344:SF1">
    <property type="entry name" value="RING ZINC FINGER PROTEIN-RELATED"/>
    <property type="match status" value="1"/>
</dbReference>
<evidence type="ECO:0000256" key="6">
    <source>
        <dbReference type="SAM" id="MobiDB-lite"/>
    </source>
</evidence>
<sequence>MVNCNAFSKTICSLCYKDFDPIVEDLQVISICGHVYHELCLQERFGYFSSKKKYSCPVCKQSCKPNDVARLYFQWGDSSLTQRPVIEREEDSEALRREVRRLEAMALGLGSALERKEKEVKALNQEVKKEVELKNEALKQQTSMQQLLHMKSKEFDKLTLECLRLQERNRALDKELAAVELVSDLDLDEEDVLKIAALGNGADNKDTIDVLRTSLVMSNRNYKELMAKYNLLEQKEARHSKKLEKARGKINKLKTKVQELETAVEVKNTEVLRALKASKKTRGGGFIQHGVNQAASDRKKETSVLGLSNLVEALGSITGTCADTAKTPAADIADVVIIDDDEQVQPMMNIRNESPIPQQLPRPGDACFSGGLLGPDGTNRMKKENSPGTKR</sequence>
<keyword evidence="1" id="KW-0479">Metal-binding</keyword>
<evidence type="ECO:0000256" key="2">
    <source>
        <dbReference type="ARBA" id="ARBA00022771"/>
    </source>
</evidence>
<dbReference type="InterPro" id="IPR001841">
    <property type="entry name" value="Znf_RING"/>
</dbReference>
<name>A0A4Y1R0H2_PRUDU</name>
<reference evidence="8" key="1">
    <citation type="journal article" date="2019" name="Science">
        <title>Mutation of a bHLH transcription factor allowed almond domestication.</title>
        <authorList>
            <person name="Sanchez-Perez R."/>
            <person name="Pavan S."/>
            <person name="Mazzeo R."/>
            <person name="Moldovan C."/>
            <person name="Aiese Cigliano R."/>
            <person name="Del Cueto J."/>
            <person name="Ricciardi F."/>
            <person name="Lotti C."/>
            <person name="Ricciardi L."/>
            <person name="Dicenta F."/>
            <person name="Lopez-Marques R.L."/>
            <person name="Lindberg Moller B."/>
        </authorList>
    </citation>
    <scope>NUCLEOTIDE SEQUENCE</scope>
</reference>
<dbReference type="Gene3D" id="3.30.40.10">
    <property type="entry name" value="Zinc/RING finger domain, C3HC4 (zinc finger)"/>
    <property type="match status" value="1"/>
</dbReference>
<dbReference type="SMART" id="SM00184">
    <property type="entry name" value="RING"/>
    <property type="match status" value="1"/>
</dbReference>
<dbReference type="GO" id="GO:0008270">
    <property type="term" value="F:zinc ion binding"/>
    <property type="evidence" value="ECO:0007669"/>
    <property type="project" value="UniProtKB-KW"/>
</dbReference>
<gene>
    <name evidence="8" type="ORF">Prudu_006767</name>
</gene>
<evidence type="ECO:0000313" key="8">
    <source>
        <dbReference type="EMBL" id="BBG97585.1"/>
    </source>
</evidence>
<evidence type="ECO:0000256" key="1">
    <source>
        <dbReference type="ARBA" id="ARBA00022723"/>
    </source>
</evidence>
<keyword evidence="2 4" id="KW-0863">Zinc-finger</keyword>
<organism evidence="8">
    <name type="scientific">Prunus dulcis</name>
    <name type="common">Almond</name>
    <name type="synonym">Amygdalus dulcis</name>
    <dbReference type="NCBI Taxonomy" id="3755"/>
    <lineage>
        <taxon>Eukaryota</taxon>
        <taxon>Viridiplantae</taxon>
        <taxon>Streptophyta</taxon>
        <taxon>Embryophyta</taxon>
        <taxon>Tracheophyta</taxon>
        <taxon>Spermatophyta</taxon>
        <taxon>Magnoliopsida</taxon>
        <taxon>eudicotyledons</taxon>
        <taxon>Gunneridae</taxon>
        <taxon>Pentapetalae</taxon>
        <taxon>rosids</taxon>
        <taxon>fabids</taxon>
        <taxon>Rosales</taxon>
        <taxon>Rosaceae</taxon>
        <taxon>Amygdaloideae</taxon>
        <taxon>Amygdaleae</taxon>
        <taxon>Prunus</taxon>
    </lineage>
</organism>
<dbReference type="PROSITE" id="PS50089">
    <property type="entry name" value="ZF_RING_2"/>
    <property type="match status" value="1"/>
</dbReference>
<evidence type="ECO:0000256" key="3">
    <source>
        <dbReference type="ARBA" id="ARBA00022833"/>
    </source>
</evidence>
<dbReference type="CDD" id="cd16448">
    <property type="entry name" value="RING-H2"/>
    <property type="match status" value="1"/>
</dbReference>
<keyword evidence="3" id="KW-0862">Zinc</keyword>
<feature type="region of interest" description="Disordered" evidence="6">
    <location>
        <begin position="353"/>
        <end position="391"/>
    </location>
</feature>
<dbReference type="InterPro" id="IPR027370">
    <property type="entry name" value="Znf-RING_euk"/>
</dbReference>
<feature type="coiled-coil region" evidence="5">
    <location>
        <begin position="85"/>
        <end position="175"/>
    </location>
</feature>
<feature type="domain" description="RING-type" evidence="7">
    <location>
        <begin position="12"/>
        <end position="60"/>
    </location>
</feature>